<dbReference type="Gene3D" id="3.40.1090.10">
    <property type="entry name" value="Cytosolic phospholipase A2 catalytic domain"/>
    <property type="match status" value="2"/>
</dbReference>
<dbReference type="GO" id="GO:0016042">
    <property type="term" value="P:lipid catabolic process"/>
    <property type="evidence" value="ECO:0007669"/>
    <property type="project" value="UniProtKB-UniRule"/>
</dbReference>
<name>A0A3N0E3Y2_9ACTN</name>
<dbReference type="Proteomes" id="UP000269198">
    <property type="component" value="Unassembled WGS sequence"/>
</dbReference>
<feature type="active site" description="Proton acceptor" evidence="4">
    <location>
        <position position="196"/>
    </location>
</feature>
<evidence type="ECO:0000256" key="3">
    <source>
        <dbReference type="ARBA" id="ARBA00023098"/>
    </source>
</evidence>
<dbReference type="InterPro" id="IPR016035">
    <property type="entry name" value="Acyl_Trfase/lysoPLipase"/>
</dbReference>
<feature type="domain" description="PNPLA" evidence="5">
    <location>
        <begin position="18"/>
        <end position="210"/>
    </location>
</feature>
<dbReference type="SUPFAM" id="SSF52151">
    <property type="entry name" value="FabD/lysophospholipase-like"/>
    <property type="match status" value="1"/>
</dbReference>
<evidence type="ECO:0000256" key="4">
    <source>
        <dbReference type="PROSITE-ProRule" id="PRU01161"/>
    </source>
</evidence>
<dbReference type="InterPro" id="IPR050301">
    <property type="entry name" value="NTE"/>
</dbReference>
<accession>A0A3N0E3Y2</accession>
<dbReference type="PANTHER" id="PTHR14226:SF57">
    <property type="entry name" value="BLR7027 PROTEIN"/>
    <property type="match status" value="1"/>
</dbReference>
<dbReference type="InterPro" id="IPR002641">
    <property type="entry name" value="PNPLA_dom"/>
</dbReference>
<organism evidence="6 7">
    <name type="scientific">Halostreptopolyspora alba</name>
    <dbReference type="NCBI Taxonomy" id="2487137"/>
    <lineage>
        <taxon>Bacteria</taxon>
        <taxon>Bacillati</taxon>
        <taxon>Actinomycetota</taxon>
        <taxon>Actinomycetes</taxon>
        <taxon>Streptosporangiales</taxon>
        <taxon>Nocardiopsidaceae</taxon>
        <taxon>Halostreptopolyspora</taxon>
    </lineage>
</organism>
<dbReference type="PANTHER" id="PTHR14226">
    <property type="entry name" value="NEUROPATHY TARGET ESTERASE/SWISS CHEESE D.MELANOGASTER"/>
    <property type="match status" value="1"/>
</dbReference>
<keyword evidence="7" id="KW-1185">Reference proteome</keyword>
<evidence type="ECO:0000256" key="2">
    <source>
        <dbReference type="ARBA" id="ARBA00022963"/>
    </source>
</evidence>
<reference evidence="6 7" key="1">
    <citation type="submission" date="2018-11" db="EMBL/GenBank/DDBJ databases">
        <title>The genome draft of YIM 96095.</title>
        <authorList>
            <person name="Tang S.-K."/>
            <person name="Chunyu W.-X."/>
            <person name="Feng Y.-Z."/>
        </authorList>
    </citation>
    <scope>NUCLEOTIDE SEQUENCE [LARGE SCALE GENOMIC DNA]</scope>
    <source>
        <strain evidence="6 7">YIM 96095</strain>
    </source>
</reference>
<keyword evidence="1 4" id="KW-0378">Hydrolase</keyword>
<feature type="short sequence motif" description="DGA/G" evidence="4">
    <location>
        <begin position="196"/>
        <end position="198"/>
    </location>
</feature>
<evidence type="ECO:0000259" key="5">
    <source>
        <dbReference type="PROSITE" id="PS51635"/>
    </source>
</evidence>
<evidence type="ECO:0000256" key="1">
    <source>
        <dbReference type="ARBA" id="ARBA00022801"/>
    </source>
</evidence>
<gene>
    <name evidence="6" type="ORF">EFW17_18930</name>
</gene>
<proteinExistence type="predicted"/>
<dbReference type="PROSITE" id="PS51635">
    <property type="entry name" value="PNPLA"/>
    <property type="match status" value="1"/>
</dbReference>
<keyword evidence="2 4" id="KW-0442">Lipid degradation</keyword>
<evidence type="ECO:0000313" key="6">
    <source>
        <dbReference type="EMBL" id="RNL82551.1"/>
    </source>
</evidence>
<feature type="short sequence motif" description="GXGXXG" evidence="4">
    <location>
        <begin position="22"/>
        <end position="27"/>
    </location>
</feature>
<dbReference type="Pfam" id="PF01734">
    <property type="entry name" value="Patatin"/>
    <property type="match status" value="1"/>
</dbReference>
<dbReference type="AlphaFoldDB" id="A0A3N0E3Y2"/>
<comment type="caution">
    <text evidence="6">The sequence shown here is derived from an EMBL/GenBank/DDBJ whole genome shotgun (WGS) entry which is preliminary data.</text>
</comment>
<protein>
    <submittedName>
        <fullName evidence="6">Patatin-like phospholipase family protein</fullName>
    </submittedName>
</protein>
<feature type="active site" description="Nucleophile" evidence="4">
    <location>
        <position position="55"/>
    </location>
</feature>
<evidence type="ECO:0000313" key="7">
    <source>
        <dbReference type="Proteomes" id="UP000269198"/>
    </source>
</evidence>
<dbReference type="EMBL" id="RJMB01000022">
    <property type="protein sequence ID" value="RNL82551.1"/>
    <property type="molecule type" value="Genomic_DNA"/>
</dbReference>
<feature type="short sequence motif" description="GXSXG" evidence="4">
    <location>
        <begin position="53"/>
        <end position="57"/>
    </location>
</feature>
<dbReference type="GO" id="GO:0016787">
    <property type="term" value="F:hydrolase activity"/>
    <property type="evidence" value="ECO:0007669"/>
    <property type="project" value="UniProtKB-UniRule"/>
</dbReference>
<dbReference type="OrthoDB" id="2339873at2"/>
<keyword evidence="3 4" id="KW-0443">Lipid metabolism</keyword>
<sequence>MLTPRATRKGTTVTSRALVLGGGGITGIAWELGILTGLAEAGTDLTDADLIVGTSAGSVVGAQITSGTPLAELFARQLRPVRDEIAMRLPWSATARIAWAVATERDPARARARVGRVAHASARSSLTERREVMRQRLPSHTWPTADLRVTAVNARTGHREVFHRGRAAPLVEAVNASCAVPGVYPPVPIGGRLYIDGGMYSSANADLAAGYDRVVVLAPIARGAGPLASPQQDLAHLPGKPATVVVSPGEDAVAAIGRNRLDPARRAPAAEAGRAQAAEVRWSVARVWGE</sequence>